<dbReference type="SUPFAM" id="SSF55874">
    <property type="entry name" value="ATPase domain of HSP90 chaperone/DNA topoisomerase II/histidine kinase"/>
    <property type="match status" value="1"/>
</dbReference>
<evidence type="ECO:0000256" key="4">
    <source>
        <dbReference type="ARBA" id="ARBA00022741"/>
    </source>
</evidence>
<keyword evidence="3" id="KW-0808">Transferase</keyword>
<gene>
    <name evidence="10" type="ORF">FJU11_08240</name>
</gene>
<keyword evidence="6" id="KW-0067">ATP-binding</keyword>
<comment type="catalytic activity">
    <reaction evidence="1">
        <text>ATP + protein L-histidine = ADP + protein N-phospho-L-histidine.</text>
        <dbReference type="EC" id="2.7.13.3"/>
    </reaction>
</comment>
<protein>
    <recommendedName>
        <fullName evidence="2">histidine kinase</fullName>
        <ecNumber evidence="2">2.7.13.3</ecNumber>
    </recommendedName>
</protein>
<dbReference type="InterPro" id="IPR005467">
    <property type="entry name" value="His_kinase_dom"/>
</dbReference>
<keyword evidence="8" id="KW-1133">Transmembrane helix</keyword>
<feature type="domain" description="Histidine kinase" evidence="9">
    <location>
        <begin position="269"/>
        <end position="483"/>
    </location>
</feature>
<keyword evidence="8" id="KW-0472">Membrane</keyword>
<proteinExistence type="predicted"/>
<dbReference type="PRINTS" id="PR00344">
    <property type="entry name" value="BCTRLSENSOR"/>
</dbReference>
<evidence type="ECO:0000313" key="11">
    <source>
        <dbReference type="Proteomes" id="UP000320314"/>
    </source>
</evidence>
<keyword evidence="4" id="KW-0547">Nucleotide-binding</keyword>
<evidence type="ECO:0000256" key="7">
    <source>
        <dbReference type="SAM" id="Coils"/>
    </source>
</evidence>
<dbReference type="InterPro" id="IPR050980">
    <property type="entry name" value="2C_sensor_his_kinase"/>
</dbReference>
<keyword evidence="5 10" id="KW-0418">Kinase</keyword>
<sequence>MAEGQNEERAGMPAELAQRPRRSLSRKLLVLTILFVMLAEVLIFVPSVANMRLRWLHDQVNRAAGTSVIIDGLKNVELPDALQRQALMATGTKAIALKMGDATRLIASVDDMPSAIAQTTDLADIGPLTAIGQAFDTLILGGHRPVRVYGPVAHGKMVVDMVLDDTALRNDMLVYVRNVLLLSLLISLITAGLVFFSINRMMIRPIQDLIDNMRSFSEAPEDPERIIAPGSGDDEIGLARRHLAALEEEIRHMLKQQANLASLGLAVSKINHDMRNILSSAQLMSDRLSTVDDPVVKRLAPKLLRTIDRAVGYSRAVMAYGQAREAAPTRRRLALAALVEDVRDLLDVDGDLDIAFVIDVPDDLMVDADSEQLFRIVHNLARNACEAMQDDDRSDAALVRRIKVAACREADVVHIRVEDTGPGLPATTRENLFAPFRGSSRSGGTGLGLAIVRELVTAHGGTIALEEPATPGTRFHIALPDRRQEAAAQARAV</sequence>
<feature type="transmembrane region" description="Helical" evidence="8">
    <location>
        <begin position="179"/>
        <end position="198"/>
    </location>
</feature>
<dbReference type="GO" id="GO:0005524">
    <property type="term" value="F:ATP binding"/>
    <property type="evidence" value="ECO:0007669"/>
    <property type="project" value="UniProtKB-KW"/>
</dbReference>
<dbReference type="EMBL" id="VHLH01000013">
    <property type="protein sequence ID" value="TPW28962.1"/>
    <property type="molecule type" value="Genomic_DNA"/>
</dbReference>
<evidence type="ECO:0000313" key="10">
    <source>
        <dbReference type="EMBL" id="TPW28962.1"/>
    </source>
</evidence>
<evidence type="ECO:0000256" key="6">
    <source>
        <dbReference type="ARBA" id="ARBA00022840"/>
    </source>
</evidence>
<evidence type="ECO:0000256" key="2">
    <source>
        <dbReference type="ARBA" id="ARBA00012438"/>
    </source>
</evidence>
<dbReference type="RefSeq" id="WP_141166564.1">
    <property type="nucleotide sequence ID" value="NZ_VHLH01000013.1"/>
</dbReference>
<organism evidence="10 11">
    <name type="scientific">Pararhizobium mangrovi</name>
    <dbReference type="NCBI Taxonomy" id="2590452"/>
    <lineage>
        <taxon>Bacteria</taxon>
        <taxon>Pseudomonadati</taxon>
        <taxon>Pseudomonadota</taxon>
        <taxon>Alphaproteobacteria</taxon>
        <taxon>Hyphomicrobiales</taxon>
        <taxon>Rhizobiaceae</taxon>
        <taxon>Rhizobium/Agrobacterium group</taxon>
        <taxon>Pararhizobium</taxon>
    </lineage>
</organism>
<reference evidence="10 11" key="1">
    <citation type="submission" date="2019-06" db="EMBL/GenBank/DDBJ databases">
        <authorList>
            <person name="Li M."/>
        </authorList>
    </citation>
    <scope>NUCLEOTIDE SEQUENCE [LARGE SCALE GENOMIC DNA]</scope>
    <source>
        <strain evidence="10 11">BGMRC6574</strain>
    </source>
</reference>
<dbReference type="PANTHER" id="PTHR44936:SF10">
    <property type="entry name" value="SENSOR PROTEIN RSTB"/>
    <property type="match status" value="1"/>
</dbReference>
<dbReference type="OrthoDB" id="9784218at2"/>
<evidence type="ECO:0000256" key="3">
    <source>
        <dbReference type="ARBA" id="ARBA00022679"/>
    </source>
</evidence>
<dbReference type="InterPro" id="IPR004358">
    <property type="entry name" value="Sig_transdc_His_kin-like_C"/>
</dbReference>
<feature type="coiled-coil region" evidence="7">
    <location>
        <begin position="236"/>
        <end position="263"/>
    </location>
</feature>
<dbReference type="InterPro" id="IPR036890">
    <property type="entry name" value="HATPase_C_sf"/>
</dbReference>
<dbReference type="SMART" id="SM00387">
    <property type="entry name" value="HATPase_c"/>
    <property type="match status" value="1"/>
</dbReference>
<comment type="caution">
    <text evidence="10">The sequence shown here is derived from an EMBL/GenBank/DDBJ whole genome shotgun (WGS) entry which is preliminary data.</text>
</comment>
<keyword evidence="7" id="KW-0175">Coiled coil</keyword>
<dbReference type="EC" id="2.7.13.3" evidence="2"/>
<dbReference type="PROSITE" id="PS50109">
    <property type="entry name" value="HIS_KIN"/>
    <property type="match status" value="1"/>
</dbReference>
<dbReference type="GO" id="GO:0004673">
    <property type="term" value="F:protein histidine kinase activity"/>
    <property type="evidence" value="ECO:0007669"/>
    <property type="project" value="UniProtKB-EC"/>
</dbReference>
<dbReference type="AlphaFoldDB" id="A0A506U3P9"/>
<name>A0A506U3P9_9HYPH</name>
<dbReference type="InterPro" id="IPR003594">
    <property type="entry name" value="HATPase_dom"/>
</dbReference>
<feature type="transmembrane region" description="Helical" evidence="8">
    <location>
        <begin position="28"/>
        <end position="49"/>
    </location>
</feature>
<accession>A0A506U3P9</accession>
<dbReference type="Pfam" id="PF02518">
    <property type="entry name" value="HATPase_c"/>
    <property type="match status" value="1"/>
</dbReference>
<keyword evidence="11" id="KW-1185">Reference proteome</keyword>
<dbReference type="CDD" id="cd00075">
    <property type="entry name" value="HATPase"/>
    <property type="match status" value="1"/>
</dbReference>
<keyword evidence="8" id="KW-0812">Transmembrane</keyword>
<evidence type="ECO:0000256" key="8">
    <source>
        <dbReference type="SAM" id="Phobius"/>
    </source>
</evidence>
<evidence type="ECO:0000256" key="1">
    <source>
        <dbReference type="ARBA" id="ARBA00000085"/>
    </source>
</evidence>
<dbReference type="Gene3D" id="3.30.565.10">
    <property type="entry name" value="Histidine kinase-like ATPase, C-terminal domain"/>
    <property type="match status" value="1"/>
</dbReference>
<evidence type="ECO:0000256" key="5">
    <source>
        <dbReference type="ARBA" id="ARBA00022777"/>
    </source>
</evidence>
<dbReference type="Proteomes" id="UP000320314">
    <property type="component" value="Unassembled WGS sequence"/>
</dbReference>
<dbReference type="PANTHER" id="PTHR44936">
    <property type="entry name" value="SENSOR PROTEIN CREC"/>
    <property type="match status" value="1"/>
</dbReference>
<dbReference type="Gene3D" id="6.10.340.10">
    <property type="match status" value="1"/>
</dbReference>
<evidence type="ECO:0000259" key="9">
    <source>
        <dbReference type="PROSITE" id="PS50109"/>
    </source>
</evidence>